<feature type="transmembrane region" description="Helical" evidence="1">
    <location>
        <begin position="44"/>
        <end position="63"/>
    </location>
</feature>
<keyword evidence="1" id="KW-0472">Membrane</keyword>
<keyword evidence="1" id="KW-0812">Transmembrane</keyword>
<protein>
    <recommendedName>
        <fullName evidence="4">Secreted protein</fullName>
    </recommendedName>
</protein>
<reference evidence="2 3" key="1">
    <citation type="submission" date="2023-09" db="EMBL/GenBank/DDBJ databases">
        <title>Multi-omics analysis of a traditional fermented food reveals byproduct-associated fungal strains for waste-to-food upcycling.</title>
        <authorList>
            <consortium name="Lawrence Berkeley National Laboratory"/>
            <person name="Rekdal V.M."/>
            <person name="Villalobos-Escobedo J.M."/>
            <person name="Rodriguez-Valeron N."/>
            <person name="Garcia M.O."/>
            <person name="Vasquez D.P."/>
            <person name="Damayanti I."/>
            <person name="Sorensen P.M."/>
            <person name="Baidoo E.E."/>
            <person name="De Carvalho A.C."/>
            <person name="Riley R."/>
            <person name="Lipzen A."/>
            <person name="He G."/>
            <person name="Yan M."/>
            <person name="Haridas S."/>
            <person name="Daum C."/>
            <person name="Yoshinaga Y."/>
            <person name="Ng V."/>
            <person name="Grigoriev I.V."/>
            <person name="Munk R."/>
            <person name="Nuraida L."/>
            <person name="Wijaya C.H."/>
            <person name="Morales P.-C."/>
            <person name="Keasling J.D."/>
        </authorList>
    </citation>
    <scope>NUCLEOTIDE SEQUENCE [LARGE SCALE GENOMIC DNA]</scope>
    <source>
        <strain evidence="2 3">FGSC 2613</strain>
    </source>
</reference>
<evidence type="ECO:0008006" key="4">
    <source>
        <dbReference type="Google" id="ProtNLM"/>
    </source>
</evidence>
<dbReference type="Proteomes" id="UP001451303">
    <property type="component" value="Unassembled WGS sequence"/>
</dbReference>
<dbReference type="EMBL" id="JAVLET010000004">
    <property type="protein sequence ID" value="KAL0470925.1"/>
    <property type="molecule type" value="Genomic_DNA"/>
</dbReference>
<organism evidence="2 3">
    <name type="scientific">Neurospora intermedia</name>
    <dbReference type="NCBI Taxonomy" id="5142"/>
    <lineage>
        <taxon>Eukaryota</taxon>
        <taxon>Fungi</taxon>
        <taxon>Dikarya</taxon>
        <taxon>Ascomycota</taxon>
        <taxon>Pezizomycotina</taxon>
        <taxon>Sordariomycetes</taxon>
        <taxon>Sordariomycetidae</taxon>
        <taxon>Sordariales</taxon>
        <taxon>Sordariaceae</taxon>
        <taxon>Neurospora</taxon>
    </lineage>
</organism>
<keyword evidence="1" id="KW-1133">Transmembrane helix</keyword>
<evidence type="ECO:0000313" key="3">
    <source>
        <dbReference type="Proteomes" id="UP001451303"/>
    </source>
</evidence>
<accession>A0ABR3DE29</accession>
<keyword evidence="3" id="KW-1185">Reference proteome</keyword>
<comment type="caution">
    <text evidence="2">The sequence shown here is derived from an EMBL/GenBank/DDBJ whole genome shotgun (WGS) entry which is preliminary data.</text>
</comment>
<proteinExistence type="predicted"/>
<gene>
    <name evidence="2" type="ORF">QR685DRAFT_268520</name>
</gene>
<feature type="transmembrane region" description="Helical" evidence="1">
    <location>
        <begin position="83"/>
        <end position="113"/>
    </location>
</feature>
<evidence type="ECO:0000313" key="2">
    <source>
        <dbReference type="EMBL" id="KAL0470925.1"/>
    </source>
</evidence>
<name>A0ABR3DE29_NEUIN</name>
<feature type="transmembrane region" description="Helical" evidence="1">
    <location>
        <begin position="12"/>
        <end position="32"/>
    </location>
</feature>
<evidence type="ECO:0000256" key="1">
    <source>
        <dbReference type="SAM" id="Phobius"/>
    </source>
</evidence>
<sequence length="180" mass="20215">MRSWSESISGNFCVVLFFFLVLLCSGFSFRLYHEGMVGAVLRRGPRLCFSFFLLILGFISSNGETLHLSDLARCVERYQRVSFLSSLLFMGKVGSVLFSAQSIIISGISSVFFGSGRRFSFASVCLPHPCYEELHWKGLCVSVCYLLGRGRLAPNWLLYPGRVIILRVTLIDRSTQKACV</sequence>